<accession>A0A3N2CW92</accession>
<organism evidence="1 2">
    <name type="scientific">Nocardioides aurantiacus</name>
    <dbReference type="NCBI Taxonomy" id="86796"/>
    <lineage>
        <taxon>Bacteria</taxon>
        <taxon>Bacillati</taxon>
        <taxon>Actinomycetota</taxon>
        <taxon>Actinomycetes</taxon>
        <taxon>Propionibacteriales</taxon>
        <taxon>Nocardioidaceae</taxon>
        <taxon>Nocardioides</taxon>
    </lineage>
</organism>
<proteinExistence type="predicted"/>
<keyword evidence="2" id="KW-1185">Reference proteome</keyword>
<protein>
    <submittedName>
        <fullName evidence="1">Uncharacterized protein</fullName>
    </submittedName>
</protein>
<name>A0A3N2CW92_9ACTN</name>
<dbReference type="EMBL" id="RKHO01000001">
    <property type="protein sequence ID" value="ROR91753.1"/>
    <property type="molecule type" value="Genomic_DNA"/>
</dbReference>
<dbReference type="Proteomes" id="UP000281738">
    <property type="component" value="Unassembled WGS sequence"/>
</dbReference>
<dbReference type="RefSeq" id="WP_170169813.1">
    <property type="nucleotide sequence ID" value="NZ_RKHO01000001.1"/>
</dbReference>
<evidence type="ECO:0000313" key="2">
    <source>
        <dbReference type="Proteomes" id="UP000281738"/>
    </source>
</evidence>
<evidence type="ECO:0000313" key="1">
    <source>
        <dbReference type="EMBL" id="ROR91753.1"/>
    </source>
</evidence>
<gene>
    <name evidence="1" type="ORF">EDD33_2628</name>
</gene>
<reference evidence="1 2" key="1">
    <citation type="submission" date="2018-11" db="EMBL/GenBank/DDBJ databases">
        <title>Sequencing the genomes of 1000 actinobacteria strains.</title>
        <authorList>
            <person name="Klenk H.-P."/>
        </authorList>
    </citation>
    <scope>NUCLEOTIDE SEQUENCE [LARGE SCALE GENOMIC DNA]</scope>
    <source>
        <strain evidence="1 2">DSM 12652</strain>
    </source>
</reference>
<dbReference type="AlphaFoldDB" id="A0A3N2CW92"/>
<comment type="caution">
    <text evidence="1">The sequence shown here is derived from an EMBL/GenBank/DDBJ whole genome shotgun (WGS) entry which is preliminary data.</text>
</comment>
<sequence length="57" mass="6205">MAKVTISRSWPDDDFLRVVVVADSGYPQELSEAKRVALDAFTEAVGVIAGVAREDRP</sequence>